<dbReference type="EMBL" id="SSTD01011467">
    <property type="protein sequence ID" value="TYK09824.1"/>
    <property type="molecule type" value="Genomic_DNA"/>
</dbReference>
<gene>
    <name evidence="4" type="ORF">E5676_scaffold127G001350</name>
    <name evidence="3" type="ORF">E6C27_scaffold36G00080</name>
</gene>
<proteinExistence type="predicted"/>
<dbReference type="GO" id="GO:0004015">
    <property type="term" value="F:adenosylmethionine-8-amino-7-oxononanoate transaminase activity"/>
    <property type="evidence" value="ECO:0007669"/>
    <property type="project" value="TreeGrafter"/>
</dbReference>
<dbReference type="EMBL" id="SSTE01018788">
    <property type="protein sequence ID" value="KAA0037857.1"/>
    <property type="molecule type" value="Genomic_DNA"/>
</dbReference>
<dbReference type="AlphaFoldDB" id="A0A5D3CF48"/>
<name>A0A5D3CF48_CUCMM</name>
<organism evidence="4 6">
    <name type="scientific">Cucumis melo var. makuwa</name>
    <name type="common">Oriental melon</name>
    <dbReference type="NCBI Taxonomy" id="1194695"/>
    <lineage>
        <taxon>Eukaryota</taxon>
        <taxon>Viridiplantae</taxon>
        <taxon>Streptophyta</taxon>
        <taxon>Embryophyta</taxon>
        <taxon>Tracheophyta</taxon>
        <taxon>Spermatophyta</taxon>
        <taxon>Magnoliopsida</taxon>
        <taxon>eudicotyledons</taxon>
        <taxon>Gunneridae</taxon>
        <taxon>Pentapetalae</taxon>
        <taxon>rosids</taxon>
        <taxon>fabids</taxon>
        <taxon>Cucurbitales</taxon>
        <taxon>Cucurbitaceae</taxon>
        <taxon>Benincaseae</taxon>
        <taxon>Cucumis</taxon>
    </lineage>
</organism>
<dbReference type="STRING" id="1194695.A0A5D3CF48"/>
<dbReference type="PANTHER" id="PTHR42684">
    <property type="entry name" value="ADENOSYLMETHIONINE-8-AMINO-7-OXONONANOATE AMINOTRANSFERASE"/>
    <property type="match status" value="1"/>
</dbReference>
<dbReference type="GO" id="GO:0004141">
    <property type="term" value="F:dethiobiotin synthase activity"/>
    <property type="evidence" value="ECO:0007669"/>
    <property type="project" value="TreeGrafter"/>
</dbReference>
<evidence type="ECO:0000313" key="3">
    <source>
        <dbReference type="EMBL" id="KAA0037857.1"/>
    </source>
</evidence>
<keyword evidence="1 4" id="KW-0032">Aminotransferase</keyword>
<evidence type="ECO:0000313" key="5">
    <source>
        <dbReference type="Proteomes" id="UP000321393"/>
    </source>
</evidence>
<sequence length="258" mass="29243">MKSGQKTLMSLVGFPTLLMYSGRGVLLDPPTVYIHGGKWYLSLPVGLQPKSLRLENVCDEVFDEKIIQGAKGMHMVDPLFQRVLVKECQDKKIFVIFMRFLLVLGAWVLRYSLLRKADDWWNYSLSATLASNSIFESFIGDSKLWDDNLVYEISSDPAVKRVVALGTLFAFELQADGSNFCYFLSDRTNKKKILDSENKIGLEHFKSVKALGFGDTRKLCGIDQYFAMKAMDKGIMLNRNKVCKIAFFLIAYLNGSVL</sequence>
<evidence type="ECO:0000256" key="2">
    <source>
        <dbReference type="ARBA" id="ARBA00022679"/>
    </source>
</evidence>
<dbReference type="InterPro" id="IPR015422">
    <property type="entry name" value="PyrdxlP-dep_Trfase_small"/>
</dbReference>
<accession>A0A5D3CF48</accession>
<protein>
    <submittedName>
        <fullName evidence="4">Bifunctional dethiobiotin synthetase/7,8-diamino-pelargonic acid aminotransferase</fullName>
    </submittedName>
</protein>
<dbReference type="Proteomes" id="UP000321393">
    <property type="component" value="Unassembled WGS sequence"/>
</dbReference>
<evidence type="ECO:0000313" key="6">
    <source>
        <dbReference type="Proteomes" id="UP000321947"/>
    </source>
</evidence>
<dbReference type="Gene3D" id="3.90.1150.10">
    <property type="entry name" value="Aspartate Aminotransferase, domain 1"/>
    <property type="match status" value="1"/>
</dbReference>
<dbReference type="OrthoDB" id="1742010at2759"/>
<evidence type="ECO:0000313" key="4">
    <source>
        <dbReference type="EMBL" id="TYK09824.1"/>
    </source>
</evidence>
<evidence type="ECO:0000256" key="1">
    <source>
        <dbReference type="ARBA" id="ARBA00022576"/>
    </source>
</evidence>
<dbReference type="GO" id="GO:0005739">
    <property type="term" value="C:mitochondrion"/>
    <property type="evidence" value="ECO:0007669"/>
    <property type="project" value="TreeGrafter"/>
</dbReference>
<dbReference type="Proteomes" id="UP000321947">
    <property type="component" value="Unassembled WGS sequence"/>
</dbReference>
<keyword evidence="2 4" id="KW-0808">Transferase</keyword>
<dbReference type="GO" id="GO:0009102">
    <property type="term" value="P:biotin biosynthetic process"/>
    <property type="evidence" value="ECO:0007669"/>
    <property type="project" value="TreeGrafter"/>
</dbReference>
<reference evidence="5 6" key="1">
    <citation type="submission" date="2019-08" db="EMBL/GenBank/DDBJ databases">
        <title>Draft genome sequences of two oriental melons (Cucumis melo L. var makuwa).</title>
        <authorList>
            <person name="Kwon S.-Y."/>
        </authorList>
    </citation>
    <scope>NUCLEOTIDE SEQUENCE [LARGE SCALE GENOMIC DNA]</scope>
    <source>
        <strain evidence="6">cv. Chang Bougi</strain>
        <strain evidence="5">cv. SW 3</strain>
        <tissue evidence="4">Leaf</tissue>
    </source>
</reference>
<dbReference type="PANTHER" id="PTHR42684:SF3">
    <property type="entry name" value="ADENOSYLMETHIONINE-8-AMINO-7-OXONONANOATE AMINOTRANSFERASE"/>
    <property type="match status" value="1"/>
</dbReference>
<comment type="caution">
    <text evidence="4">The sequence shown here is derived from an EMBL/GenBank/DDBJ whole genome shotgun (WGS) entry which is preliminary data.</text>
</comment>